<keyword evidence="6" id="KW-1185">Reference proteome</keyword>
<dbReference type="EMBL" id="JARUJP010000014">
    <property type="protein sequence ID" value="MDW8801980.1"/>
    <property type="molecule type" value="Genomic_DNA"/>
</dbReference>
<dbReference type="PANTHER" id="PTHR22550">
    <property type="entry name" value="SPORE GERMINATION PROTEIN"/>
    <property type="match status" value="1"/>
</dbReference>
<keyword evidence="4" id="KW-0812">Transmembrane</keyword>
<evidence type="ECO:0000256" key="1">
    <source>
        <dbReference type="ARBA" id="ARBA00005278"/>
    </source>
</evidence>
<dbReference type="PANTHER" id="PTHR22550:SF5">
    <property type="entry name" value="LEUCINE ZIPPER PROTEIN 4"/>
    <property type="match status" value="1"/>
</dbReference>
<protein>
    <submittedName>
        <fullName evidence="5">Spore germination protein</fullName>
    </submittedName>
</protein>
<evidence type="ECO:0000313" key="6">
    <source>
        <dbReference type="Proteomes" id="UP001281656"/>
    </source>
</evidence>
<organism evidence="5 6">
    <name type="scientific">Clostridium tanneri</name>
    <dbReference type="NCBI Taxonomy" id="3037988"/>
    <lineage>
        <taxon>Bacteria</taxon>
        <taxon>Bacillati</taxon>
        <taxon>Bacillota</taxon>
        <taxon>Clostridia</taxon>
        <taxon>Eubacteriales</taxon>
        <taxon>Clostridiaceae</taxon>
        <taxon>Clostridium</taxon>
    </lineage>
</organism>
<feature type="transmembrane region" description="Helical" evidence="4">
    <location>
        <begin position="393"/>
        <end position="413"/>
    </location>
</feature>
<gene>
    <name evidence="5" type="ORF">P8V03_12555</name>
</gene>
<comment type="similarity">
    <text evidence="1">Belongs to the GerABKA family.</text>
</comment>
<comment type="caution">
    <text evidence="5">The sequence shown here is derived from an EMBL/GenBank/DDBJ whole genome shotgun (WGS) entry which is preliminary data.</text>
</comment>
<feature type="compositionally biased region" description="Polar residues" evidence="3">
    <location>
        <begin position="488"/>
        <end position="498"/>
    </location>
</feature>
<feature type="region of interest" description="Disordered" evidence="3">
    <location>
        <begin position="484"/>
        <end position="512"/>
    </location>
</feature>
<feature type="transmembrane region" description="Helical" evidence="4">
    <location>
        <begin position="367"/>
        <end position="387"/>
    </location>
</feature>
<dbReference type="InterPro" id="IPR050768">
    <property type="entry name" value="UPF0353/GerABKA_families"/>
</dbReference>
<feature type="transmembrane region" description="Helical" evidence="4">
    <location>
        <begin position="298"/>
        <end position="317"/>
    </location>
</feature>
<evidence type="ECO:0000256" key="3">
    <source>
        <dbReference type="SAM" id="MobiDB-lite"/>
    </source>
</evidence>
<proteinExistence type="inferred from homology"/>
<evidence type="ECO:0000313" key="5">
    <source>
        <dbReference type="EMBL" id="MDW8801980.1"/>
    </source>
</evidence>
<dbReference type="InterPro" id="IPR004995">
    <property type="entry name" value="Spore_Ger"/>
</dbReference>
<accession>A0ABU4JV06</accession>
<feature type="compositionally biased region" description="Basic and acidic residues" evidence="3">
    <location>
        <begin position="503"/>
        <end position="512"/>
    </location>
</feature>
<keyword evidence="4" id="KW-1133">Transmembrane helix</keyword>
<dbReference type="RefSeq" id="WP_318798360.1">
    <property type="nucleotide sequence ID" value="NZ_JARUJP010000014.1"/>
</dbReference>
<evidence type="ECO:0000256" key="4">
    <source>
        <dbReference type="SAM" id="Phobius"/>
    </source>
</evidence>
<feature type="transmembrane region" description="Helical" evidence="4">
    <location>
        <begin position="420"/>
        <end position="446"/>
    </location>
</feature>
<dbReference type="Proteomes" id="UP001281656">
    <property type="component" value="Unassembled WGS sequence"/>
</dbReference>
<dbReference type="PIRSF" id="PIRSF005690">
    <property type="entry name" value="GerBA"/>
    <property type="match status" value="1"/>
</dbReference>
<feature type="transmembrane region" description="Helical" evidence="4">
    <location>
        <begin position="256"/>
        <end position="277"/>
    </location>
</feature>
<keyword evidence="2 4" id="KW-0472">Membrane</keyword>
<reference evidence="5 6" key="1">
    <citation type="submission" date="2023-04" db="EMBL/GenBank/DDBJ databases">
        <title>Clostridium tannerae sp. nov., isolated from the fecal material of an alpaca.</title>
        <authorList>
            <person name="Miller S."/>
            <person name="Hendry M."/>
            <person name="King J."/>
            <person name="Sankaranarayanan K."/>
            <person name="Lawson P.A."/>
        </authorList>
    </citation>
    <scope>NUCLEOTIDE SEQUENCE [LARGE SCALE GENOMIC DNA]</scope>
    <source>
        <strain evidence="5 6">A1-XYC3</strain>
    </source>
</reference>
<evidence type="ECO:0000256" key="2">
    <source>
        <dbReference type="ARBA" id="ARBA00023136"/>
    </source>
</evidence>
<name>A0ABU4JV06_9CLOT</name>
<dbReference type="Pfam" id="PF03323">
    <property type="entry name" value="GerA"/>
    <property type="match status" value="1"/>
</dbReference>
<sequence>MEDSPIDKDLSCNEIRLKKTLGEGADIVYRSLVIPSFSNVKALLVFIDGLVNTNEIDDTILAPLISFSQLPDQKELINNEGLLNGLIDAGVFASSVKATNKWNDACDSLVSGDSVLFVDGMENAFIFATRGFESRSVTEPATEVEVRGPRDGFIESLRTNTTLIRRRIRDYGLRFDMMRIGYRTKTDIAVAYIDSLVDKRVLGELMSRLQKINVDSILESGYIEEFIEDSPLSPFPQVEHTERPDKASAAILSGRIVIIVDNTPFVLIVPTSFWSLFQGSGDYYERFYIGTSIRLIRILAMILSITSSSVYVLLSSFNQEMLPTPLALKMAAGREGIPFPAVLEVLIMELMFEVLREAGIRIPKPIGQAVSIVGALVIGDAAVNAGLVSPTAVIVVAITGISSFVMPAYNLAISFRLLRFPLVIFTGMFGMLGFLGGTIAIALHLLSLRSFGAPFLAPVMPFRIDENKDVAVRAPWWKMTRRPKLAHSSETIRQSENQMPKPPSKDEDGFDE</sequence>